<feature type="region of interest" description="Disordered" evidence="5">
    <location>
        <begin position="117"/>
        <end position="139"/>
    </location>
</feature>
<organism evidence="6 7">
    <name type="scientific">Ranitomeya imitator</name>
    <name type="common">mimic poison frog</name>
    <dbReference type="NCBI Taxonomy" id="111125"/>
    <lineage>
        <taxon>Eukaryota</taxon>
        <taxon>Metazoa</taxon>
        <taxon>Chordata</taxon>
        <taxon>Craniata</taxon>
        <taxon>Vertebrata</taxon>
        <taxon>Euteleostomi</taxon>
        <taxon>Amphibia</taxon>
        <taxon>Batrachia</taxon>
        <taxon>Anura</taxon>
        <taxon>Neobatrachia</taxon>
        <taxon>Hyloidea</taxon>
        <taxon>Dendrobatidae</taxon>
        <taxon>Dendrobatinae</taxon>
        <taxon>Ranitomeya</taxon>
    </lineage>
</organism>
<dbReference type="PANTHER" id="PTHR23194:SF3">
    <property type="entry name" value="PYGOPUS HOMOLOG 1"/>
    <property type="match status" value="1"/>
</dbReference>
<keyword evidence="2" id="KW-0879">Wnt signaling pathway</keyword>
<feature type="region of interest" description="Disordered" evidence="5">
    <location>
        <begin position="1"/>
        <end position="70"/>
    </location>
</feature>
<feature type="compositionally biased region" description="Basic and acidic residues" evidence="5">
    <location>
        <begin position="22"/>
        <end position="33"/>
    </location>
</feature>
<evidence type="ECO:0000256" key="4">
    <source>
        <dbReference type="ARBA" id="ARBA00037400"/>
    </source>
</evidence>
<name>A0ABN9LA12_9NEOB</name>
<feature type="compositionally biased region" description="Basic and acidic residues" evidence="5">
    <location>
        <begin position="270"/>
        <end position="292"/>
    </location>
</feature>
<reference evidence="6" key="1">
    <citation type="submission" date="2023-07" db="EMBL/GenBank/DDBJ databases">
        <authorList>
            <person name="Stuckert A."/>
        </authorList>
    </citation>
    <scope>NUCLEOTIDE SEQUENCE</scope>
</reference>
<evidence type="ECO:0000256" key="2">
    <source>
        <dbReference type="ARBA" id="ARBA00022687"/>
    </source>
</evidence>
<protein>
    <submittedName>
        <fullName evidence="6">Uncharacterized protein</fullName>
    </submittedName>
</protein>
<evidence type="ECO:0000313" key="6">
    <source>
        <dbReference type="EMBL" id="CAJ0933145.1"/>
    </source>
</evidence>
<dbReference type="PANTHER" id="PTHR23194">
    <property type="entry name" value="PYGOPUS"/>
    <property type="match status" value="1"/>
</dbReference>
<gene>
    <name evidence="6" type="ORF">RIMI_LOCUS5363395</name>
</gene>
<evidence type="ECO:0000256" key="5">
    <source>
        <dbReference type="SAM" id="MobiDB-lite"/>
    </source>
</evidence>
<dbReference type="InterPro" id="IPR052475">
    <property type="entry name" value="Wnt_Signal_Transd_Protein"/>
</dbReference>
<dbReference type="EMBL" id="CAUEEQ010009106">
    <property type="protein sequence ID" value="CAJ0933145.1"/>
    <property type="molecule type" value="Genomic_DNA"/>
</dbReference>
<comment type="caution">
    <text evidence="6">The sequence shown here is derived from an EMBL/GenBank/DDBJ whole genome shotgun (WGS) entry which is preliminary data.</text>
</comment>
<evidence type="ECO:0000256" key="1">
    <source>
        <dbReference type="ARBA" id="ARBA00004123"/>
    </source>
</evidence>
<evidence type="ECO:0000256" key="3">
    <source>
        <dbReference type="ARBA" id="ARBA00023242"/>
    </source>
</evidence>
<dbReference type="Proteomes" id="UP001176940">
    <property type="component" value="Unassembled WGS sequence"/>
</dbReference>
<feature type="compositionally biased region" description="Polar residues" evidence="5">
    <location>
        <begin position="293"/>
        <end position="304"/>
    </location>
</feature>
<keyword evidence="3" id="KW-0539">Nucleus</keyword>
<accession>A0ABN9LA12</accession>
<sequence length="304" mass="34240">MFTLVTSEDIAESVSHTPIQRCQRESQRPKKGDVGGLEGLIRPSSNLGCPEKKKRKSTVQGSMLPPLSEYAPPTFTSSDHLIASNPFDDGHSISPLSGYTYFGKPRYMNNEPFNTFKMPPNTSPKRSFRNGGSQSFRDQPLSFPKEVRRMSLGRTFSFSNIQENLPFENDSYFNSGLGQTIAMPGQHFRPIHDQDIVHLTSLHSGQRNHIEPSNYRAQSGNVHFIQHLEGSHQFEPAQPHFLPPKISIYRQESDPASNKNNLILNAIEENSHSGDFNRHTTDPQDSKNHIHTSDNLQSETIDLT</sequence>
<feature type="region of interest" description="Disordered" evidence="5">
    <location>
        <begin position="270"/>
        <end position="304"/>
    </location>
</feature>
<proteinExistence type="predicted"/>
<evidence type="ECO:0000313" key="7">
    <source>
        <dbReference type="Proteomes" id="UP001176940"/>
    </source>
</evidence>
<comment type="function">
    <text evidence="4">Involved in signal transduction through the Wnt pathway.</text>
</comment>
<keyword evidence="7" id="KW-1185">Reference proteome</keyword>
<comment type="subcellular location">
    <subcellularLocation>
        <location evidence="1">Nucleus</location>
    </subcellularLocation>
</comment>